<dbReference type="PANTHER" id="PTHR48094:SF12">
    <property type="entry name" value="PARKINSON DISEASE PROTEIN 7 HOMOLOG"/>
    <property type="match status" value="1"/>
</dbReference>
<evidence type="ECO:0000313" key="5">
    <source>
        <dbReference type="Proteomes" id="UP001519460"/>
    </source>
</evidence>
<dbReference type="CDD" id="cd03135">
    <property type="entry name" value="GATase1_DJ-1"/>
    <property type="match status" value="1"/>
</dbReference>
<dbReference type="PANTHER" id="PTHR48094">
    <property type="entry name" value="PROTEIN/NUCLEIC ACID DEGLYCASE DJ-1-RELATED"/>
    <property type="match status" value="1"/>
</dbReference>
<dbReference type="GO" id="GO:0005737">
    <property type="term" value="C:cytoplasm"/>
    <property type="evidence" value="ECO:0007669"/>
    <property type="project" value="UniProtKB-SubCell"/>
</dbReference>
<evidence type="ECO:0000313" key="4">
    <source>
        <dbReference type="EMBL" id="KAK7496747.1"/>
    </source>
</evidence>
<keyword evidence="5" id="KW-1185">Reference proteome</keyword>
<keyword evidence="2" id="KW-0963">Cytoplasm</keyword>
<name>A0ABD0LBI1_9CAEN</name>
<evidence type="ECO:0000256" key="2">
    <source>
        <dbReference type="ARBA" id="ARBA00022490"/>
    </source>
</evidence>
<reference evidence="4 5" key="1">
    <citation type="journal article" date="2023" name="Sci. Data">
        <title>Genome assembly of the Korean intertidal mud-creeper Batillaria attramentaria.</title>
        <authorList>
            <person name="Patra A.K."/>
            <person name="Ho P.T."/>
            <person name="Jun S."/>
            <person name="Lee S.J."/>
            <person name="Kim Y."/>
            <person name="Won Y.J."/>
        </authorList>
    </citation>
    <scope>NUCLEOTIDE SEQUENCE [LARGE SCALE GENOMIC DNA]</scope>
    <source>
        <strain evidence="4">Wonlab-2016</strain>
    </source>
</reference>
<evidence type="ECO:0000256" key="1">
    <source>
        <dbReference type="ARBA" id="ARBA00004496"/>
    </source>
</evidence>
<evidence type="ECO:0000259" key="3">
    <source>
        <dbReference type="Pfam" id="PF01965"/>
    </source>
</evidence>
<dbReference type="InterPro" id="IPR050325">
    <property type="entry name" value="Prot/Nucl_acid_deglycase"/>
</dbReference>
<gene>
    <name evidence="4" type="ORF">BaRGS_00011956</name>
</gene>
<dbReference type="Gene3D" id="3.40.50.880">
    <property type="match status" value="1"/>
</dbReference>
<comment type="subcellular location">
    <subcellularLocation>
        <location evidence="1">Cytoplasm</location>
    </subcellularLocation>
</comment>
<organism evidence="4 5">
    <name type="scientific">Batillaria attramentaria</name>
    <dbReference type="NCBI Taxonomy" id="370345"/>
    <lineage>
        <taxon>Eukaryota</taxon>
        <taxon>Metazoa</taxon>
        <taxon>Spiralia</taxon>
        <taxon>Lophotrochozoa</taxon>
        <taxon>Mollusca</taxon>
        <taxon>Gastropoda</taxon>
        <taxon>Caenogastropoda</taxon>
        <taxon>Sorbeoconcha</taxon>
        <taxon>Cerithioidea</taxon>
        <taxon>Batillariidae</taxon>
        <taxon>Batillaria</taxon>
    </lineage>
</organism>
<dbReference type="Proteomes" id="UP001519460">
    <property type="component" value="Unassembled WGS sequence"/>
</dbReference>
<dbReference type="InterPro" id="IPR006287">
    <property type="entry name" value="DJ-1"/>
</dbReference>
<dbReference type="SUPFAM" id="SSF52317">
    <property type="entry name" value="Class I glutamine amidotransferase-like"/>
    <property type="match status" value="1"/>
</dbReference>
<dbReference type="FunFam" id="3.40.50.880:FF:000022">
    <property type="entry name" value="protein deglycase DJ-1"/>
    <property type="match status" value="1"/>
</dbReference>
<protein>
    <recommendedName>
        <fullName evidence="3">DJ-1/PfpI domain-containing protein</fullName>
    </recommendedName>
</protein>
<dbReference type="InterPro" id="IPR002818">
    <property type="entry name" value="DJ-1/PfpI"/>
</dbReference>
<dbReference type="AlphaFoldDB" id="A0ABD0LBI1"/>
<dbReference type="GO" id="GO:0010646">
    <property type="term" value="P:regulation of cell communication"/>
    <property type="evidence" value="ECO:0007669"/>
    <property type="project" value="UniProtKB-ARBA"/>
</dbReference>
<dbReference type="EMBL" id="JACVVK020000064">
    <property type="protein sequence ID" value="KAK7496747.1"/>
    <property type="molecule type" value="Genomic_DNA"/>
</dbReference>
<dbReference type="NCBIfam" id="TIGR01383">
    <property type="entry name" value="not_thiJ"/>
    <property type="match status" value="1"/>
</dbReference>
<proteinExistence type="predicted"/>
<accession>A0ABD0LBI1</accession>
<comment type="caution">
    <text evidence="4">The sequence shown here is derived from an EMBL/GenBank/DDBJ whole genome shotgun (WGS) entry which is preliminary data.</text>
</comment>
<feature type="domain" description="DJ-1/PfpI" evidence="3">
    <location>
        <begin position="3"/>
        <end position="167"/>
    </location>
</feature>
<sequence length="186" mass="18817">MPSALVLLAEGAEEMETVITVDVLRRGGVDVTLAGVAGGSPVKCSRNVSIVPDASLDAALSKGPYDAVVCPGGGGGAKILSESEAVGKVLKDQESKGGIVAAVCAGPTALLSHGVGKGKKVTSYPSVGDKMKKGGYTYSEDRVVQDGKIITSRGPGTCFEFALKIVEALAGKEKAASLVDPMLVKL</sequence>
<dbReference type="InterPro" id="IPR029062">
    <property type="entry name" value="Class_I_gatase-like"/>
</dbReference>
<dbReference type="GO" id="GO:0023051">
    <property type="term" value="P:regulation of signaling"/>
    <property type="evidence" value="ECO:0007669"/>
    <property type="project" value="UniProtKB-ARBA"/>
</dbReference>
<dbReference type="Pfam" id="PF01965">
    <property type="entry name" value="DJ-1_PfpI"/>
    <property type="match status" value="1"/>
</dbReference>